<comment type="caution">
    <text evidence="2">The sequence shown here is derived from an EMBL/GenBank/DDBJ whole genome shotgun (WGS) entry which is preliminary data.</text>
</comment>
<evidence type="ECO:0000256" key="1">
    <source>
        <dbReference type="SAM" id="Phobius"/>
    </source>
</evidence>
<dbReference type="InterPro" id="IPR010718">
    <property type="entry name" value="DUF1294"/>
</dbReference>
<feature type="transmembrane region" description="Helical" evidence="1">
    <location>
        <begin position="87"/>
        <end position="106"/>
    </location>
</feature>
<accession>A0ABV0B4P8</accession>
<keyword evidence="3" id="KW-1185">Reference proteome</keyword>
<organism evidence="2 3">
    <name type="scientific">Sphingomonas rustica</name>
    <dbReference type="NCBI Taxonomy" id="3103142"/>
    <lineage>
        <taxon>Bacteria</taxon>
        <taxon>Pseudomonadati</taxon>
        <taxon>Pseudomonadota</taxon>
        <taxon>Alphaproteobacteria</taxon>
        <taxon>Sphingomonadales</taxon>
        <taxon>Sphingomonadaceae</taxon>
        <taxon>Sphingomonas</taxon>
    </lineage>
</organism>
<keyword evidence="1" id="KW-0812">Transmembrane</keyword>
<dbReference type="RefSeq" id="WP_346245109.1">
    <property type="nucleotide sequence ID" value="NZ_JBDIZK010000001.1"/>
</dbReference>
<keyword evidence="1" id="KW-1133">Transmembrane helix</keyword>
<dbReference type="Pfam" id="PF06961">
    <property type="entry name" value="DUF1294"/>
    <property type="match status" value="1"/>
</dbReference>
<name>A0ABV0B4P8_9SPHN</name>
<sequence>MAAGRQCRLYELHREEALAPLLKAAAGAAVAVNLLTFLSFRRDKQRAVVGGRRIPERRLLGLALLGGTPAAFAARAMLRHKTRKQPFSAWLTLIAAAQAGLLLAFAL</sequence>
<evidence type="ECO:0000313" key="2">
    <source>
        <dbReference type="EMBL" id="MEN3745686.1"/>
    </source>
</evidence>
<proteinExistence type="predicted"/>
<dbReference type="EMBL" id="JBDIZK010000001">
    <property type="protein sequence ID" value="MEN3745686.1"/>
    <property type="molecule type" value="Genomic_DNA"/>
</dbReference>
<evidence type="ECO:0000313" key="3">
    <source>
        <dbReference type="Proteomes" id="UP001427805"/>
    </source>
</evidence>
<keyword evidence="1" id="KW-0472">Membrane</keyword>
<dbReference type="Proteomes" id="UP001427805">
    <property type="component" value="Unassembled WGS sequence"/>
</dbReference>
<reference evidence="2 3" key="1">
    <citation type="submission" date="2024-05" db="EMBL/GenBank/DDBJ databases">
        <title>Sphingomonas sp. HF-S3 16S ribosomal RNA gene Genome sequencing and assembly.</title>
        <authorList>
            <person name="Lee H."/>
        </authorList>
    </citation>
    <scope>NUCLEOTIDE SEQUENCE [LARGE SCALE GENOMIC DNA]</scope>
    <source>
        <strain evidence="2 3">HF-S3</strain>
    </source>
</reference>
<protein>
    <submittedName>
        <fullName evidence="2">DUF1294 domain-containing protein</fullName>
    </submittedName>
</protein>
<gene>
    <name evidence="2" type="ORF">TPR58_00795</name>
</gene>